<dbReference type="GO" id="GO:0003954">
    <property type="term" value="F:NADH dehydrogenase activity"/>
    <property type="evidence" value="ECO:0007669"/>
    <property type="project" value="TreeGrafter"/>
</dbReference>
<feature type="transmembrane region" description="Helical" evidence="9">
    <location>
        <begin position="116"/>
        <end position="135"/>
    </location>
</feature>
<feature type="transmembrane region" description="Helical" evidence="9">
    <location>
        <begin position="213"/>
        <end position="231"/>
    </location>
</feature>
<keyword evidence="11" id="KW-0496">Mitochondrion</keyword>
<evidence type="ECO:0000256" key="4">
    <source>
        <dbReference type="ARBA" id="ARBA00022692"/>
    </source>
</evidence>
<dbReference type="GO" id="GO:0042773">
    <property type="term" value="P:ATP synthesis coupled electron transport"/>
    <property type="evidence" value="ECO:0007669"/>
    <property type="project" value="InterPro"/>
</dbReference>
<dbReference type="InterPro" id="IPR003945">
    <property type="entry name" value="NU5C-like"/>
</dbReference>
<comment type="catalytic activity">
    <reaction evidence="8">
        <text>a ubiquinone + NADH + 5 H(+)(in) = a ubiquinol + NAD(+) + 4 H(+)(out)</text>
        <dbReference type="Rhea" id="RHEA:29091"/>
        <dbReference type="Rhea" id="RHEA-COMP:9565"/>
        <dbReference type="Rhea" id="RHEA-COMP:9566"/>
        <dbReference type="ChEBI" id="CHEBI:15378"/>
        <dbReference type="ChEBI" id="CHEBI:16389"/>
        <dbReference type="ChEBI" id="CHEBI:17976"/>
        <dbReference type="ChEBI" id="CHEBI:57540"/>
        <dbReference type="ChEBI" id="CHEBI:57945"/>
        <dbReference type="EC" id="7.1.1.2"/>
    </reaction>
</comment>
<feature type="transmembrane region" description="Helical" evidence="9">
    <location>
        <begin position="412"/>
        <end position="436"/>
    </location>
</feature>
<evidence type="ECO:0000256" key="9">
    <source>
        <dbReference type="SAM" id="Phobius"/>
    </source>
</evidence>
<keyword evidence="4 9" id="KW-0812">Transmembrane</keyword>
<feature type="transmembrane region" description="Helical" evidence="9">
    <location>
        <begin position="519"/>
        <end position="542"/>
    </location>
</feature>
<evidence type="ECO:0000259" key="10">
    <source>
        <dbReference type="Pfam" id="PF00361"/>
    </source>
</evidence>
<keyword evidence="6 9" id="KW-0472">Membrane</keyword>
<reference evidence="11" key="1">
    <citation type="submission" date="2017-08" db="EMBL/GenBank/DDBJ databases">
        <authorList>
            <person name="de Groot N.N."/>
        </authorList>
    </citation>
    <scope>NUCLEOTIDE SEQUENCE</scope>
</reference>
<feature type="transmembrane region" description="Helical" evidence="9">
    <location>
        <begin position="338"/>
        <end position="357"/>
    </location>
</feature>
<evidence type="ECO:0000256" key="7">
    <source>
        <dbReference type="ARBA" id="ARBA00031027"/>
    </source>
</evidence>
<feature type="transmembrane region" description="Helical" evidence="9">
    <location>
        <begin position="168"/>
        <end position="192"/>
    </location>
</feature>
<evidence type="ECO:0000256" key="8">
    <source>
        <dbReference type="ARBA" id="ARBA00049551"/>
    </source>
</evidence>
<comment type="function">
    <text evidence="1">Core subunit of the mitochondrial membrane respiratory chain NADH dehydrogenase (Complex I) that is believed to belong to the minimal assembly required for catalysis. Complex I functions in the transfer of electrons from NADH to the respiratory chain. The immediate electron acceptor for the enzyme is believed to be ubiquinone.</text>
</comment>
<dbReference type="GO" id="GO:0008137">
    <property type="term" value="F:NADH dehydrogenase (ubiquinone) activity"/>
    <property type="evidence" value="ECO:0007669"/>
    <property type="project" value="UniProtKB-EC"/>
</dbReference>
<gene>
    <name evidence="11" type="primary">nad5</name>
</gene>
<reference evidence="11" key="2">
    <citation type="journal article" date="2018" name="BMC Genomics">
        <title>The mitochondrial genomes of sarcoptiform mites: are any transfer RNA genes really lost?</title>
        <authorList>
            <person name="Xue X.F."/>
            <person name="Deng W."/>
            <person name="Qu S.X."/>
            <person name="Hong X.Y."/>
            <person name="Shao R."/>
        </authorList>
    </citation>
    <scope>NUCLEOTIDE SEQUENCE</scope>
</reference>
<protein>
    <recommendedName>
        <fullName evidence="3">NADH:ubiquinone reductase (H(+)-translocating)</fullName>
        <ecNumber evidence="3">7.1.1.2</ecNumber>
    </recommendedName>
    <alternativeName>
        <fullName evidence="7">NADH dehydrogenase subunit 5</fullName>
    </alternativeName>
</protein>
<comment type="subcellular location">
    <subcellularLocation>
        <location evidence="2">Membrane</location>
        <topology evidence="2">Multi-pass membrane protein</topology>
    </subcellularLocation>
</comment>
<evidence type="ECO:0000256" key="1">
    <source>
        <dbReference type="ARBA" id="ARBA00003257"/>
    </source>
</evidence>
<dbReference type="PANTHER" id="PTHR42829">
    <property type="entry name" value="NADH-UBIQUINONE OXIDOREDUCTASE CHAIN 5"/>
    <property type="match status" value="1"/>
</dbReference>
<dbReference type="Pfam" id="PF00361">
    <property type="entry name" value="Proton_antipo_M"/>
    <property type="match status" value="1"/>
</dbReference>
<organism evidence="11">
    <name type="scientific">Histiostoma feroniarum</name>
    <dbReference type="NCBI Taxonomy" id="334618"/>
    <lineage>
        <taxon>Eukaryota</taxon>
        <taxon>Metazoa</taxon>
        <taxon>Ecdysozoa</taxon>
        <taxon>Arthropoda</taxon>
        <taxon>Chelicerata</taxon>
        <taxon>Arachnida</taxon>
        <taxon>Acari</taxon>
        <taxon>Acariformes</taxon>
        <taxon>Sarcoptiformes</taxon>
        <taxon>Astigmata</taxon>
        <taxon>Histiostomatoidea</taxon>
        <taxon>Histiostomatidae</taxon>
        <taxon>Histiostoma</taxon>
    </lineage>
</organism>
<feature type="transmembrane region" description="Helical" evidence="9">
    <location>
        <begin position="92"/>
        <end position="110"/>
    </location>
</feature>
<accession>A0A2Z4MAM8</accession>
<feature type="transmembrane region" description="Helical" evidence="9">
    <location>
        <begin position="300"/>
        <end position="318"/>
    </location>
</feature>
<evidence type="ECO:0000256" key="6">
    <source>
        <dbReference type="ARBA" id="ARBA00023136"/>
    </source>
</evidence>
<dbReference type="EC" id="7.1.1.2" evidence="3"/>
<dbReference type="EMBL" id="MF596167">
    <property type="protein sequence ID" value="AWX53528.1"/>
    <property type="molecule type" value="Genomic_DNA"/>
</dbReference>
<evidence type="ECO:0000313" key="11">
    <source>
        <dbReference type="EMBL" id="AWX53528.1"/>
    </source>
</evidence>
<feature type="transmembrane region" description="Helical" evidence="9">
    <location>
        <begin position="372"/>
        <end position="392"/>
    </location>
</feature>
<dbReference type="PANTHER" id="PTHR42829:SF2">
    <property type="entry name" value="NADH-UBIQUINONE OXIDOREDUCTASE CHAIN 5"/>
    <property type="match status" value="1"/>
</dbReference>
<dbReference type="GO" id="GO:0015990">
    <property type="term" value="P:electron transport coupled proton transport"/>
    <property type="evidence" value="ECO:0007669"/>
    <property type="project" value="TreeGrafter"/>
</dbReference>
<geneLocation type="mitochondrion" evidence="11"/>
<dbReference type="InterPro" id="IPR001750">
    <property type="entry name" value="ND/Mrp_TM"/>
</dbReference>
<feature type="transmembrane region" description="Helical" evidence="9">
    <location>
        <begin position="6"/>
        <end position="27"/>
    </location>
</feature>
<evidence type="ECO:0000256" key="2">
    <source>
        <dbReference type="ARBA" id="ARBA00004141"/>
    </source>
</evidence>
<evidence type="ECO:0000256" key="3">
    <source>
        <dbReference type="ARBA" id="ARBA00012944"/>
    </source>
</evidence>
<name>A0A2Z4MAM8_9ACAR</name>
<keyword evidence="5 9" id="KW-1133">Transmembrane helix</keyword>
<feature type="transmembrane region" description="Helical" evidence="9">
    <location>
        <begin position="237"/>
        <end position="261"/>
    </location>
</feature>
<proteinExistence type="predicted"/>
<dbReference type="PRINTS" id="PR01434">
    <property type="entry name" value="NADHDHGNASE5"/>
</dbReference>
<dbReference type="GO" id="GO:0016020">
    <property type="term" value="C:membrane"/>
    <property type="evidence" value="ECO:0007669"/>
    <property type="project" value="UniProtKB-SubCell"/>
</dbReference>
<feature type="transmembrane region" description="Helical" evidence="9">
    <location>
        <begin position="273"/>
        <end position="294"/>
    </location>
</feature>
<feature type="domain" description="NADH:quinone oxidoreductase/Mrp antiporter transmembrane" evidence="10">
    <location>
        <begin position="109"/>
        <end position="384"/>
    </location>
</feature>
<evidence type="ECO:0000256" key="5">
    <source>
        <dbReference type="ARBA" id="ARBA00022989"/>
    </source>
</evidence>
<feature type="transmembrane region" description="Helical" evidence="9">
    <location>
        <begin position="58"/>
        <end position="80"/>
    </location>
</feature>
<dbReference type="AlphaFoldDB" id="A0A2Z4MAM8"/>
<sequence length="543" mass="63410">MYSVLYLFSFFFFLLFIFLSFGGLFFFSDYSYVLEFYIFCGNFMEFSFVFFFDFMSFFFFSFILLISSIVFLYSGFYMHYNVYSKNSDNSRFFYLLFLFVFSMFFLVFSGSWIVVMLGWDGLGLVSFLLVVYYNNSSSLDSGLLTIFTNRIGDSLFILSFVFLFFNGWLSLCCIELFSSFFILLIFIVGCFTKSAQIPFSSWLPAAMAAPTPVSSLVHSSTLVTAGVYLLIRFNHLLFSFFYFISFFSLITMFLAGVCALYEKDFKKVVAMSTLSQLGFMIFSISIGCWVISFLHMVFHAFFKSFLFLSTGSLMHSLLGSQDSRLFGSLGSSFFSKVYFVSSCICLMGFPFSLGFYSKDLIIGCFITSSFNLYFLLFLLSCVFTVGYSFRLISESFMYFPSFFPSFSFSENFYFFAPVLILFLLCTFIGNFFFFFFSFPFMFSFFDCFIGIFVIILGLLLFLFKPFTFFFEFFTNSMSFLSFIPTPMINSMYCAFQFSLDSSWFELLGGQGLMQLLSFFYSHFILFFYISFSFFLFFFFLFII</sequence>
<feature type="transmembrane region" description="Helical" evidence="9">
    <location>
        <begin position="442"/>
        <end position="463"/>
    </location>
</feature>